<accession>A0A2R5FVL2</accession>
<organism evidence="1 2">
    <name type="scientific">Nostoc commune NIES-4072</name>
    <dbReference type="NCBI Taxonomy" id="2005467"/>
    <lineage>
        <taxon>Bacteria</taxon>
        <taxon>Bacillati</taxon>
        <taxon>Cyanobacteriota</taxon>
        <taxon>Cyanophyceae</taxon>
        <taxon>Nostocales</taxon>
        <taxon>Nostocaceae</taxon>
        <taxon>Nostoc</taxon>
    </lineage>
</organism>
<gene>
    <name evidence="1" type="ORF">NIES4072_35400</name>
</gene>
<dbReference type="SUPFAM" id="SSF48264">
    <property type="entry name" value="Cytochrome P450"/>
    <property type="match status" value="1"/>
</dbReference>
<dbReference type="GO" id="GO:0005506">
    <property type="term" value="F:iron ion binding"/>
    <property type="evidence" value="ECO:0007669"/>
    <property type="project" value="InterPro"/>
</dbReference>
<dbReference type="AlphaFoldDB" id="A0A2R5FVL2"/>
<dbReference type="Gene3D" id="1.10.630.10">
    <property type="entry name" value="Cytochrome P450"/>
    <property type="match status" value="1"/>
</dbReference>
<evidence type="ECO:0000313" key="2">
    <source>
        <dbReference type="Proteomes" id="UP000245124"/>
    </source>
</evidence>
<evidence type="ECO:0000313" key="1">
    <source>
        <dbReference type="EMBL" id="GBG19871.1"/>
    </source>
</evidence>
<dbReference type="GO" id="GO:0020037">
    <property type="term" value="F:heme binding"/>
    <property type="evidence" value="ECO:0007669"/>
    <property type="project" value="InterPro"/>
</dbReference>
<dbReference type="EMBL" id="BDUD01000001">
    <property type="protein sequence ID" value="GBG19871.1"/>
    <property type="molecule type" value="Genomic_DNA"/>
</dbReference>
<dbReference type="GO" id="GO:0016705">
    <property type="term" value="F:oxidoreductase activity, acting on paired donors, with incorporation or reduction of molecular oxygen"/>
    <property type="evidence" value="ECO:0007669"/>
    <property type="project" value="InterPro"/>
</dbReference>
<dbReference type="InterPro" id="IPR036396">
    <property type="entry name" value="Cyt_P450_sf"/>
</dbReference>
<sequence length="156" mass="17976">MKAYQQLDSIYKVYVPGRVLTVLGGPEANIFVSRKGINCFSTRIIYTDIAKELGVSLIAELDGEEHRRYRKIIEQFLSTNKVEQYIKTMALVILNLSNNWQLGQRWQVQVDDLIQKLTFVQLGLSFLRGQKCYGRTTLDYTILIKGLLYFKCVCPS</sequence>
<proteinExistence type="predicted"/>
<reference evidence="1 2" key="1">
    <citation type="submission" date="2017-06" db="EMBL/GenBank/DDBJ databases">
        <title>Genome sequencing of cyanobaciteial culture collection at National Institute for Environmental Studies (NIES).</title>
        <authorList>
            <person name="Hirose Y."/>
            <person name="Shimura Y."/>
            <person name="Fujisawa T."/>
            <person name="Nakamura Y."/>
            <person name="Kawachi M."/>
        </authorList>
    </citation>
    <scope>NUCLEOTIDE SEQUENCE [LARGE SCALE GENOMIC DNA]</scope>
    <source>
        <strain evidence="1 2">NIES-4072</strain>
    </source>
</reference>
<name>A0A2R5FVL2_NOSCO</name>
<comment type="caution">
    <text evidence="1">The sequence shown here is derived from an EMBL/GenBank/DDBJ whole genome shotgun (WGS) entry which is preliminary data.</text>
</comment>
<protein>
    <submittedName>
        <fullName evidence="1">Cytochrome P450</fullName>
    </submittedName>
</protein>
<dbReference type="GO" id="GO:0004497">
    <property type="term" value="F:monooxygenase activity"/>
    <property type="evidence" value="ECO:0007669"/>
    <property type="project" value="InterPro"/>
</dbReference>
<keyword evidence="2" id="KW-1185">Reference proteome</keyword>
<dbReference type="Proteomes" id="UP000245124">
    <property type="component" value="Unassembled WGS sequence"/>
</dbReference>